<dbReference type="RefSeq" id="WP_341838357.1">
    <property type="nucleotide sequence ID" value="NZ_CP149822.1"/>
</dbReference>
<proteinExistence type="inferred from homology"/>
<dbReference type="Gene3D" id="3.30.530.20">
    <property type="match status" value="1"/>
</dbReference>
<dbReference type="InterPro" id="IPR023393">
    <property type="entry name" value="START-like_dom_sf"/>
</dbReference>
<dbReference type="Pfam" id="PF18029">
    <property type="entry name" value="Glyoxalase_6"/>
    <property type="match status" value="1"/>
</dbReference>
<evidence type="ECO:0000259" key="3">
    <source>
        <dbReference type="Pfam" id="PF18029"/>
    </source>
</evidence>
<feature type="domain" description="Glyoxalase-like" evidence="3">
    <location>
        <begin position="14"/>
        <end position="122"/>
    </location>
</feature>
<keyword evidence="5" id="KW-1185">Reference proteome</keyword>
<reference evidence="5" key="1">
    <citation type="submission" date="2024-03" db="EMBL/GenBank/DDBJ databases">
        <title>Chitinophaga horti sp. nov., isolated from garden soil.</title>
        <authorList>
            <person name="Lee D.S."/>
            <person name="Han D.M."/>
            <person name="Baek J.H."/>
            <person name="Choi D.G."/>
            <person name="Jeon J.H."/>
            <person name="Jeon C.O."/>
        </authorList>
    </citation>
    <scope>NUCLEOTIDE SEQUENCE [LARGE SCALE GENOMIC DNA]</scope>
    <source>
        <strain evidence="5">GPA1</strain>
    </source>
</reference>
<comment type="similarity">
    <text evidence="1">Belongs to the AHA1 family.</text>
</comment>
<dbReference type="InterPro" id="IPR041581">
    <property type="entry name" value="Glyoxalase_6"/>
</dbReference>
<accession>A0ABZ2YWG3</accession>
<dbReference type="SUPFAM" id="SSF55961">
    <property type="entry name" value="Bet v1-like"/>
    <property type="match status" value="1"/>
</dbReference>
<evidence type="ECO:0000313" key="5">
    <source>
        <dbReference type="Proteomes" id="UP001485459"/>
    </source>
</evidence>
<protein>
    <submittedName>
        <fullName evidence="4">SRPBCC domain-containing protein</fullName>
    </submittedName>
</protein>
<gene>
    <name evidence="4" type="ORF">WJU16_10990</name>
</gene>
<dbReference type="InterPro" id="IPR029068">
    <property type="entry name" value="Glyas_Bleomycin-R_OHBP_Dase"/>
</dbReference>
<dbReference type="Gene3D" id="3.10.180.10">
    <property type="entry name" value="2,3-Dihydroxybiphenyl 1,2-Dioxygenase, domain 1"/>
    <property type="match status" value="1"/>
</dbReference>
<feature type="domain" description="Activator of Hsp90 ATPase homologue 1/2-like C-terminal" evidence="2">
    <location>
        <begin position="147"/>
        <end position="266"/>
    </location>
</feature>
<evidence type="ECO:0000256" key="1">
    <source>
        <dbReference type="ARBA" id="ARBA00006817"/>
    </source>
</evidence>
<sequence>MYTKGAFIFADLTVPGATALRDFYQEVIGWESDGIPMKDGGESYEDYMMKDDAGKPVGGVCHARGGNLGVPQAWMLYVHVDEPEKCVEACERLGGEVVKIAKNKEGRIHYAMLRDPLGNAFGLGDFNLGKQPEPGPAAKAAIQIGKPVAEVFEAIVNPEIMRHYFISQSTGRMATGATLTWRFPEFDGDVPVRVKKVESPSLVRFGWDVNGHELECAIRLEPFAEGKATIVKIEESSPEGYDPGQEWLVGNTEGWANFCACMKAWLEYGVHLRTGAFDFRFVK</sequence>
<dbReference type="Pfam" id="PF08327">
    <property type="entry name" value="AHSA1"/>
    <property type="match status" value="1"/>
</dbReference>
<evidence type="ECO:0000313" key="4">
    <source>
        <dbReference type="EMBL" id="WZN43552.1"/>
    </source>
</evidence>
<dbReference type="InterPro" id="IPR013538">
    <property type="entry name" value="ASHA1/2-like_C"/>
</dbReference>
<dbReference type="PANTHER" id="PTHR33993:SF14">
    <property type="entry name" value="GB|AAF24581.1"/>
    <property type="match status" value="1"/>
</dbReference>
<dbReference type="Proteomes" id="UP001485459">
    <property type="component" value="Chromosome"/>
</dbReference>
<dbReference type="EMBL" id="CP149822">
    <property type="protein sequence ID" value="WZN43552.1"/>
    <property type="molecule type" value="Genomic_DNA"/>
</dbReference>
<evidence type="ECO:0000259" key="2">
    <source>
        <dbReference type="Pfam" id="PF08327"/>
    </source>
</evidence>
<dbReference type="InterPro" id="IPR052164">
    <property type="entry name" value="Anthracycline_SecMetBiosynth"/>
</dbReference>
<dbReference type="SUPFAM" id="SSF54593">
    <property type="entry name" value="Glyoxalase/Bleomycin resistance protein/Dihydroxybiphenyl dioxygenase"/>
    <property type="match status" value="1"/>
</dbReference>
<organism evidence="4 5">
    <name type="scientific">Chitinophaga pollutisoli</name>
    <dbReference type="NCBI Taxonomy" id="3133966"/>
    <lineage>
        <taxon>Bacteria</taxon>
        <taxon>Pseudomonadati</taxon>
        <taxon>Bacteroidota</taxon>
        <taxon>Chitinophagia</taxon>
        <taxon>Chitinophagales</taxon>
        <taxon>Chitinophagaceae</taxon>
        <taxon>Chitinophaga</taxon>
    </lineage>
</organism>
<name>A0ABZ2YWG3_9BACT</name>
<dbReference type="PANTHER" id="PTHR33993">
    <property type="entry name" value="GLYOXALASE-RELATED"/>
    <property type="match status" value="1"/>
</dbReference>